<evidence type="ECO:0000256" key="1">
    <source>
        <dbReference type="ARBA" id="ARBA00001412"/>
    </source>
</evidence>
<feature type="chain" id="PRO_5011765963" description="Beta-galactosidase" evidence="11">
    <location>
        <begin position="23"/>
        <end position="1064"/>
    </location>
</feature>
<dbReference type="InterPro" id="IPR017853">
    <property type="entry name" value="GH"/>
</dbReference>
<dbReference type="Proteomes" id="UP000198990">
    <property type="component" value="Unassembled WGS sequence"/>
</dbReference>
<evidence type="ECO:0000256" key="10">
    <source>
        <dbReference type="RuleBase" id="RU361154"/>
    </source>
</evidence>
<dbReference type="Pfam" id="PF02837">
    <property type="entry name" value="Glyco_hydro_2_N"/>
    <property type="match status" value="1"/>
</dbReference>
<dbReference type="Gene3D" id="2.60.120.260">
    <property type="entry name" value="Galactose-binding domain-like"/>
    <property type="match status" value="1"/>
</dbReference>
<feature type="domain" description="Beta galactosidase small chain/" evidence="12">
    <location>
        <begin position="769"/>
        <end position="1061"/>
    </location>
</feature>
<dbReference type="GO" id="GO:0030246">
    <property type="term" value="F:carbohydrate binding"/>
    <property type="evidence" value="ECO:0007669"/>
    <property type="project" value="InterPro"/>
</dbReference>
<keyword evidence="14" id="KW-1185">Reference proteome</keyword>
<dbReference type="EMBL" id="FNZN01000001">
    <property type="protein sequence ID" value="SEK33236.1"/>
    <property type="molecule type" value="Genomic_DNA"/>
</dbReference>
<dbReference type="SMART" id="SM01038">
    <property type="entry name" value="Bgal_small_N"/>
    <property type="match status" value="1"/>
</dbReference>
<dbReference type="OrthoDB" id="9801077at2"/>
<dbReference type="GO" id="GO:0004565">
    <property type="term" value="F:beta-galactosidase activity"/>
    <property type="evidence" value="ECO:0007669"/>
    <property type="project" value="UniProtKB-EC"/>
</dbReference>
<dbReference type="InterPro" id="IPR050347">
    <property type="entry name" value="Bact_Beta-galactosidase"/>
</dbReference>
<dbReference type="PANTHER" id="PTHR46323:SF2">
    <property type="entry name" value="BETA-GALACTOSIDASE"/>
    <property type="match status" value="1"/>
</dbReference>
<dbReference type="PROSITE" id="PS00719">
    <property type="entry name" value="GLYCOSYL_HYDROL_F2_1"/>
    <property type="match status" value="1"/>
</dbReference>
<dbReference type="InterPro" id="IPR023230">
    <property type="entry name" value="Glyco_hydro_2_CS"/>
</dbReference>
<dbReference type="SUPFAM" id="SSF51445">
    <property type="entry name" value="(Trans)glycosidases"/>
    <property type="match status" value="1"/>
</dbReference>
<evidence type="ECO:0000256" key="7">
    <source>
        <dbReference type="ARBA" id="ARBA00022837"/>
    </source>
</evidence>
<dbReference type="GO" id="GO:0005990">
    <property type="term" value="P:lactose catabolic process"/>
    <property type="evidence" value="ECO:0007669"/>
    <property type="project" value="TreeGrafter"/>
</dbReference>
<dbReference type="InterPro" id="IPR004199">
    <property type="entry name" value="B-gal_small/dom_5"/>
</dbReference>
<keyword evidence="7" id="KW-0106">Calcium</keyword>
<dbReference type="Pfam" id="PF00703">
    <property type="entry name" value="Glyco_hydro_2"/>
    <property type="match status" value="1"/>
</dbReference>
<dbReference type="SUPFAM" id="SSF74650">
    <property type="entry name" value="Galactose mutarotase-like"/>
    <property type="match status" value="1"/>
</dbReference>
<dbReference type="AlphaFoldDB" id="A0A1H7G4F8"/>
<evidence type="ECO:0000256" key="3">
    <source>
        <dbReference type="ARBA" id="ARBA00007401"/>
    </source>
</evidence>
<dbReference type="InterPro" id="IPR006104">
    <property type="entry name" value="Glyco_hydro_2_N"/>
</dbReference>
<dbReference type="InterPro" id="IPR013783">
    <property type="entry name" value="Ig-like_fold"/>
</dbReference>
<dbReference type="Pfam" id="PF16353">
    <property type="entry name" value="LacZ_4"/>
    <property type="match status" value="1"/>
</dbReference>
<dbReference type="InterPro" id="IPR006103">
    <property type="entry name" value="Glyco_hydro_2_cat"/>
</dbReference>
<dbReference type="Pfam" id="PF02836">
    <property type="entry name" value="Glyco_hydro_2_C"/>
    <property type="match status" value="1"/>
</dbReference>
<name>A0A1H7G4F8_9FLAO</name>
<dbReference type="Gene3D" id="2.70.98.10">
    <property type="match status" value="1"/>
</dbReference>
<dbReference type="GO" id="GO:0009341">
    <property type="term" value="C:beta-galactosidase complex"/>
    <property type="evidence" value="ECO:0007669"/>
    <property type="project" value="InterPro"/>
</dbReference>
<accession>A0A1H7G4F8</accession>
<dbReference type="InterPro" id="IPR006102">
    <property type="entry name" value="Ig-like_GH2"/>
</dbReference>
<dbReference type="Pfam" id="PF02929">
    <property type="entry name" value="Bgal_small_N"/>
    <property type="match status" value="1"/>
</dbReference>
<comment type="similarity">
    <text evidence="3 10">Belongs to the glycosyl hydrolase 2 family.</text>
</comment>
<dbReference type="InterPro" id="IPR006101">
    <property type="entry name" value="Glyco_hydro_2"/>
</dbReference>
<gene>
    <name evidence="13" type="ORF">SAMN04488008_101286</name>
</gene>
<comment type="catalytic activity">
    <reaction evidence="1 10">
        <text>Hydrolysis of terminal non-reducing beta-D-galactose residues in beta-D-galactosides.</text>
        <dbReference type="EC" id="3.2.1.23"/>
    </reaction>
</comment>
<dbReference type="RefSeq" id="WP_091619000.1">
    <property type="nucleotide sequence ID" value="NZ_FNZN01000001.1"/>
</dbReference>
<dbReference type="SUPFAM" id="SSF49785">
    <property type="entry name" value="Galactose-binding domain-like"/>
    <property type="match status" value="1"/>
</dbReference>
<comment type="cofactor">
    <cofactor evidence="2">
        <name>Ca(2+)</name>
        <dbReference type="ChEBI" id="CHEBI:29108"/>
    </cofactor>
</comment>
<evidence type="ECO:0000256" key="4">
    <source>
        <dbReference type="ARBA" id="ARBA00011245"/>
    </source>
</evidence>
<dbReference type="Gene3D" id="3.20.20.80">
    <property type="entry name" value="Glycosidases"/>
    <property type="match status" value="1"/>
</dbReference>
<evidence type="ECO:0000313" key="13">
    <source>
        <dbReference type="EMBL" id="SEK33236.1"/>
    </source>
</evidence>
<sequence length="1064" mass="121127">MKNGIKSSILNLLFFTAMLVQAQAPKWENAEWENPEIFQINREEPTASLYRYENAKMALENESWENSSFYQSLNGEWDFKYAASVPERPTTFFNTDFDTSGWDKIAVPSNWELKGHGIPIYTNVVYPYPKNPPFIPHDINSVGSYKRDFETPKNWNGKDVYLHFGGVSGAMYVYVNGQMVGYSEGSKTPAEFNISKYLKEGENSLAVQVLRWSDASYMEDQDFWRLSGIDRDVYLYATNTATMKDYTVVADLDENYTNGKFNLDLELSNTGKKLKGYQVEVTLLDGATEVFSVDQNLDLNTGNTSVKFAQEIKDVKTWNAEKPNLYTLLFTLKDKKGNVTEAISSKIGFRKIEIKNNQFLVNGQPVLIKGVNLHDHDEVTGHVISEEVTLKDMEVMKRNNINAIRCSHYPKNEFFYRMADTYGFYVVDEANIEIHGMGTTNQGLDGDEEAIKIHPAYRPEWNAMHLDRTIRMFERDKNYTSIVTWSLGNEAGNGQNLFDTYDWLKAHDNTRPVQYEGATNFSNSDIQAPMYATIKQTIEYAENDPKRPLIQCEYAHAMGNSVGNLQDYWDVIEKYDVLQGGFIWDWVDQGLKTTNEDGVEFYAFGGDLGGAELQNDNNFCLNGLVNPDRSAHPSLYEVKKVYQNVKFRSENPKSGKISLKNMYDFTNLSEYAFSWSVLENGVEVSKGNLADVDIAPYATKEIQIDLPELLNSDSEYHLNVYMTTKKEGVLIPEHFLLAYEQFQLTDYIPTIFEDNIDGLEVTKADAIVVVKGDGFEIGFNSADGMLMSIDYGHGNLLQKGPSVNFWRAPIDNDYGYNMPELLQKWKQATETQNIISLEVNSNEGKKIIDAVQLSANPFKIRKDLKLMASYDLPAVNGQVNITYTINNKGEILVSTQLLGIQDNLPILPRFGNNFIIDNSYDQVTWYGRGEHENYQDRKTSALVGLYDASVSDLYFEYIRPQENGNRTDIRTLSFANSAGKGIKISAPKLFAFSAHHQLNSDFDEGMEKRQQHTFDIPKRDLININIDHSQMGVGGDNSWGLLPHEEYQIKPENLSFQYVISPIR</sequence>
<dbReference type="PRINTS" id="PR00132">
    <property type="entry name" value="GLHYDRLASE2"/>
</dbReference>
<dbReference type="STRING" id="228957.SAMN04488008_101286"/>
<organism evidence="13 14">
    <name type="scientific">Maribacter orientalis</name>
    <dbReference type="NCBI Taxonomy" id="228957"/>
    <lineage>
        <taxon>Bacteria</taxon>
        <taxon>Pseudomonadati</taxon>
        <taxon>Bacteroidota</taxon>
        <taxon>Flavobacteriia</taxon>
        <taxon>Flavobacteriales</taxon>
        <taxon>Flavobacteriaceae</taxon>
        <taxon>Maribacter</taxon>
    </lineage>
</organism>
<proteinExistence type="inferred from homology"/>
<evidence type="ECO:0000256" key="9">
    <source>
        <dbReference type="ARBA" id="ARBA00032230"/>
    </source>
</evidence>
<keyword evidence="11" id="KW-0732">Signal</keyword>
<dbReference type="InterPro" id="IPR011013">
    <property type="entry name" value="Gal_mutarotase_sf_dom"/>
</dbReference>
<dbReference type="InterPro" id="IPR036156">
    <property type="entry name" value="Beta-gal/glucu_dom_sf"/>
</dbReference>
<keyword evidence="6 10" id="KW-0378">Hydrolase</keyword>
<evidence type="ECO:0000256" key="6">
    <source>
        <dbReference type="ARBA" id="ARBA00022801"/>
    </source>
</evidence>
<protein>
    <recommendedName>
        <fullName evidence="5 10">Beta-galactosidase</fullName>
        <ecNumber evidence="5 10">3.2.1.23</ecNumber>
    </recommendedName>
    <alternativeName>
        <fullName evidence="9 10">Lactase</fullName>
    </alternativeName>
</protein>
<dbReference type="InterPro" id="IPR014718">
    <property type="entry name" value="GH-type_carb-bd"/>
</dbReference>
<feature type="signal peptide" evidence="11">
    <location>
        <begin position="1"/>
        <end position="22"/>
    </location>
</feature>
<dbReference type="SUPFAM" id="SSF49303">
    <property type="entry name" value="beta-Galactosidase/glucuronidase domain"/>
    <property type="match status" value="2"/>
</dbReference>
<dbReference type="Gene3D" id="2.60.40.10">
    <property type="entry name" value="Immunoglobulins"/>
    <property type="match status" value="2"/>
</dbReference>
<evidence type="ECO:0000256" key="8">
    <source>
        <dbReference type="ARBA" id="ARBA00023295"/>
    </source>
</evidence>
<evidence type="ECO:0000256" key="2">
    <source>
        <dbReference type="ARBA" id="ARBA00001913"/>
    </source>
</evidence>
<evidence type="ECO:0000313" key="14">
    <source>
        <dbReference type="Proteomes" id="UP000198990"/>
    </source>
</evidence>
<evidence type="ECO:0000256" key="5">
    <source>
        <dbReference type="ARBA" id="ARBA00012756"/>
    </source>
</evidence>
<dbReference type="InterPro" id="IPR008979">
    <property type="entry name" value="Galactose-bd-like_sf"/>
</dbReference>
<dbReference type="InterPro" id="IPR032312">
    <property type="entry name" value="LacZ_4"/>
</dbReference>
<keyword evidence="8 10" id="KW-0326">Glycosidase</keyword>
<evidence type="ECO:0000259" key="12">
    <source>
        <dbReference type="SMART" id="SM01038"/>
    </source>
</evidence>
<reference evidence="14" key="1">
    <citation type="submission" date="2016-10" db="EMBL/GenBank/DDBJ databases">
        <authorList>
            <person name="Varghese N."/>
            <person name="Submissions S."/>
        </authorList>
    </citation>
    <scope>NUCLEOTIDE SEQUENCE [LARGE SCALE GENOMIC DNA]</scope>
    <source>
        <strain evidence="14">DSM 16471</strain>
    </source>
</reference>
<dbReference type="PANTHER" id="PTHR46323">
    <property type="entry name" value="BETA-GALACTOSIDASE"/>
    <property type="match status" value="1"/>
</dbReference>
<comment type="subunit">
    <text evidence="4">Monomer.</text>
</comment>
<dbReference type="EC" id="3.2.1.23" evidence="5 10"/>
<evidence type="ECO:0000256" key="11">
    <source>
        <dbReference type="SAM" id="SignalP"/>
    </source>
</evidence>